<proteinExistence type="predicted"/>
<protein>
    <submittedName>
        <fullName evidence="2">Uncharacterized protein</fullName>
    </submittedName>
</protein>
<sequence length="106" mass="11733">MTMTNTHQPVLVPRADHALDGTPIHVGDIVHLRPADGPVIKARVIYNAPLNGATTYTTDLVTRPAENGRTLKLRFRFRHEHVHGIEPVRGRPHVAPQVSSVRVSAR</sequence>
<evidence type="ECO:0000313" key="3">
    <source>
        <dbReference type="Proteomes" id="UP000091897"/>
    </source>
</evidence>
<evidence type="ECO:0000313" key="4">
    <source>
        <dbReference type="Proteomes" id="UP000092213"/>
    </source>
</evidence>
<gene>
    <name evidence="1" type="ORF">BAU06_00740</name>
    <name evidence="2" type="ORF">BAU08_00730</name>
</gene>
<evidence type="ECO:0000313" key="2">
    <source>
        <dbReference type="EMBL" id="ANN70066.1"/>
    </source>
</evidence>
<accession>A0A193FBZ2</accession>
<name>A0A193FBZ2_9BORD</name>
<dbReference type="Proteomes" id="UP000091897">
    <property type="component" value="Chromosome"/>
</dbReference>
<dbReference type="Proteomes" id="UP000092213">
    <property type="component" value="Chromosome"/>
</dbReference>
<reference evidence="3 4" key="1">
    <citation type="submission" date="2016-06" db="EMBL/GenBank/DDBJ databases">
        <title>Complete genome sequences of Bordetella bronchialis and Bordetella flabilis.</title>
        <authorList>
            <person name="LiPuma J.J."/>
            <person name="Spilker T."/>
        </authorList>
    </citation>
    <scope>NUCLEOTIDE SEQUENCE [LARGE SCALE GENOMIC DNA]</scope>
    <source>
        <strain evidence="2 4">AU17976</strain>
        <strain evidence="1 3">AU3182</strain>
    </source>
</reference>
<keyword evidence="3" id="KW-1185">Reference proteome</keyword>
<organism evidence="2 4">
    <name type="scientific">Bordetella bronchialis</name>
    <dbReference type="NCBI Taxonomy" id="463025"/>
    <lineage>
        <taxon>Bacteria</taxon>
        <taxon>Pseudomonadati</taxon>
        <taxon>Pseudomonadota</taxon>
        <taxon>Betaproteobacteria</taxon>
        <taxon>Burkholderiales</taxon>
        <taxon>Alcaligenaceae</taxon>
        <taxon>Bordetella</taxon>
    </lineage>
</organism>
<dbReference type="AlphaFoldDB" id="A0A193FBZ2"/>
<dbReference type="EMBL" id="CP016170">
    <property type="protein sequence ID" value="ANN65035.1"/>
    <property type="molecule type" value="Genomic_DNA"/>
</dbReference>
<dbReference type="KEGG" id="bbro:BAU06_00740"/>
<dbReference type="EMBL" id="CP016171">
    <property type="protein sequence ID" value="ANN70066.1"/>
    <property type="molecule type" value="Genomic_DNA"/>
</dbReference>
<evidence type="ECO:0000313" key="1">
    <source>
        <dbReference type="EMBL" id="ANN65035.1"/>
    </source>
</evidence>